<protein>
    <recommendedName>
        <fullName evidence="9">DDE Tnp4 domain-containing protein</fullName>
    </recommendedName>
</protein>
<proteinExistence type="inferred from homology"/>
<comment type="similarity">
    <text evidence="3">Belongs to the HARBI1 family.</text>
</comment>
<evidence type="ECO:0000259" key="9">
    <source>
        <dbReference type="Pfam" id="PF13359"/>
    </source>
</evidence>
<dbReference type="OrthoDB" id="3246760at2759"/>
<evidence type="ECO:0000313" key="11">
    <source>
        <dbReference type="Proteomes" id="UP000298061"/>
    </source>
</evidence>
<dbReference type="PANTHER" id="PTHR22930">
    <property type="match status" value="1"/>
</dbReference>
<evidence type="ECO:0000256" key="5">
    <source>
        <dbReference type="ARBA" id="ARBA00022723"/>
    </source>
</evidence>
<keyword evidence="6" id="KW-0378">Hydrolase</keyword>
<dbReference type="GO" id="GO:0004518">
    <property type="term" value="F:nuclease activity"/>
    <property type="evidence" value="ECO:0007669"/>
    <property type="project" value="UniProtKB-KW"/>
</dbReference>
<evidence type="ECO:0000256" key="1">
    <source>
        <dbReference type="ARBA" id="ARBA00001968"/>
    </source>
</evidence>
<gene>
    <name evidence="10" type="ORF">EWM64_g4525</name>
</gene>
<dbReference type="PANTHER" id="PTHR22930:SF85">
    <property type="entry name" value="GH03217P-RELATED"/>
    <property type="match status" value="1"/>
</dbReference>
<keyword evidence="5" id="KW-0479">Metal-binding</keyword>
<evidence type="ECO:0000256" key="2">
    <source>
        <dbReference type="ARBA" id="ARBA00004123"/>
    </source>
</evidence>
<dbReference type="GO" id="GO:0005634">
    <property type="term" value="C:nucleus"/>
    <property type="evidence" value="ECO:0007669"/>
    <property type="project" value="UniProtKB-SubCell"/>
</dbReference>
<feature type="compositionally biased region" description="Acidic residues" evidence="8">
    <location>
        <begin position="69"/>
        <end position="85"/>
    </location>
</feature>
<comment type="caution">
    <text evidence="10">The sequence shown here is derived from an EMBL/GenBank/DDBJ whole genome shotgun (WGS) entry which is preliminary data.</text>
</comment>
<feature type="region of interest" description="Disordered" evidence="8">
    <location>
        <begin position="29"/>
        <end position="112"/>
    </location>
</feature>
<feature type="domain" description="DDE Tnp4" evidence="9">
    <location>
        <begin position="276"/>
        <end position="430"/>
    </location>
</feature>
<keyword evidence="11" id="KW-1185">Reference proteome</keyword>
<evidence type="ECO:0000256" key="8">
    <source>
        <dbReference type="SAM" id="MobiDB-lite"/>
    </source>
</evidence>
<dbReference type="Proteomes" id="UP000298061">
    <property type="component" value="Unassembled WGS sequence"/>
</dbReference>
<feature type="compositionally biased region" description="Basic and acidic residues" evidence="8">
    <location>
        <begin position="482"/>
        <end position="500"/>
    </location>
</feature>
<dbReference type="InterPro" id="IPR045249">
    <property type="entry name" value="HARBI1-like"/>
</dbReference>
<dbReference type="EMBL" id="SFCI01000493">
    <property type="protein sequence ID" value="TFY79482.1"/>
    <property type="molecule type" value="Genomic_DNA"/>
</dbReference>
<dbReference type="STRING" id="135208.A0A4Y9ZXE9"/>
<keyword evidence="4" id="KW-0540">Nuclease</keyword>
<dbReference type="GO" id="GO:0016787">
    <property type="term" value="F:hydrolase activity"/>
    <property type="evidence" value="ECO:0007669"/>
    <property type="project" value="UniProtKB-KW"/>
</dbReference>
<name>A0A4Y9ZXE9_9AGAM</name>
<reference evidence="10 11" key="1">
    <citation type="submission" date="2019-02" db="EMBL/GenBank/DDBJ databases">
        <title>Genome sequencing of the rare red list fungi Hericium alpestre (H. flagellum).</title>
        <authorList>
            <person name="Buettner E."/>
            <person name="Kellner H."/>
        </authorList>
    </citation>
    <scope>NUCLEOTIDE SEQUENCE [LARGE SCALE GENOMIC DNA]</scope>
    <source>
        <strain evidence="10 11">DSM 108284</strain>
    </source>
</reference>
<evidence type="ECO:0000256" key="7">
    <source>
        <dbReference type="ARBA" id="ARBA00023242"/>
    </source>
</evidence>
<sequence length="512" mass="58951">MPRGITRKATATRLISRYVKYKKFRIYRAERRRRKQQTTRAQRRRPRSFYGQSGSDSGMSVDDLAFSEPDTEPDLDYEADDEEEGGGALDRDELGEDDEGENEGADDVDSFSVDEAEILGESASTLGRKVRITLANMYAHRYQVPQEPLPRPPADLPHVLNVLKTSHPYRFRQQLRVTPYTFDRLVDKMPVEWQVAIVLYRFGRYGNGASLLDVAAWAGIGEGTVVDVTRRVITALLRQELVNEAVRFPTDGEKESAREWVEKHSCRAWRNGFYFVDGTLVPLYERPNWYGESYFDRKCNYSLNIQIISLPNLRIIDFGYGFTGSTHDATAWKETRLPKERASLLRPEEFVWADSAYPISSWVVAPYKKPLRDIRENEVFNNHVSMLRIRSEHAIGFLKGRFQSLKGLRLRIEDEAGHHFATKWVVACIVTHAFAMQCEAEEKTDDNFDDDPFLAEGLSSSSDVDVEHDNRPTGLEGSSTERNSEGKRFREQLKEALFRSKERRRARRQRGT</sequence>
<feature type="compositionally biased region" description="Basic residues" evidence="8">
    <location>
        <begin position="501"/>
        <end position="512"/>
    </location>
</feature>
<dbReference type="GO" id="GO:0046872">
    <property type="term" value="F:metal ion binding"/>
    <property type="evidence" value="ECO:0007669"/>
    <property type="project" value="UniProtKB-KW"/>
</dbReference>
<evidence type="ECO:0000313" key="10">
    <source>
        <dbReference type="EMBL" id="TFY79482.1"/>
    </source>
</evidence>
<evidence type="ECO:0000256" key="3">
    <source>
        <dbReference type="ARBA" id="ARBA00006958"/>
    </source>
</evidence>
<keyword evidence="7" id="KW-0539">Nucleus</keyword>
<evidence type="ECO:0000256" key="6">
    <source>
        <dbReference type="ARBA" id="ARBA00022801"/>
    </source>
</evidence>
<feature type="compositionally biased region" description="Acidic residues" evidence="8">
    <location>
        <begin position="93"/>
        <end position="112"/>
    </location>
</feature>
<dbReference type="Pfam" id="PF13359">
    <property type="entry name" value="DDE_Tnp_4"/>
    <property type="match status" value="1"/>
</dbReference>
<dbReference type="InterPro" id="IPR027806">
    <property type="entry name" value="HARBI1_dom"/>
</dbReference>
<comment type="subcellular location">
    <subcellularLocation>
        <location evidence="2">Nucleus</location>
    </subcellularLocation>
</comment>
<accession>A0A4Y9ZXE9</accession>
<dbReference type="AlphaFoldDB" id="A0A4Y9ZXE9"/>
<comment type="cofactor">
    <cofactor evidence="1">
        <name>a divalent metal cation</name>
        <dbReference type="ChEBI" id="CHEBI:60240"/>
    </cofactor>
</comment>
<evidence type="ECO:0000256" key="4">
    <source>
        <dbReference type="ARBA" id="ARBA00022722"/>
    </source>
</evidence>
<feature type="compositionally biased region" description="Basic residues" evidence="8">
    <location>
        <begin position="29"/>
        <end position="47"/>
    </location>
</feature>
<organism evidence="10 11">
    <name type="scientific">Hericium alpestre</name>
    <dbReference type="NCBI Taxonomy" id="135208"/>
    <lineage>
        <taxon>Eukaryota</taxon>
        <taxon>Fungi</taxon>
        <taxon>Dikarya</taxon>
        <taxon>Basidiomycota</taxon>
        <taxon>Agaricomycotina</taxon>
        <taxon>Agaricomycetes</taxon>
        <taxon>Russulales</taxon>
        <taxon>Hericiaceae</taxon>
        <taxon>Hericium</taxon>
    </lineage>
</organism>
<feature type="region of interest" description="Disordered" evidence="8">
    <location>
        <begin position="457"/>
        <end position="512"/>
    </location>
</feature>